<feature type="domain" description="AB hydrolase-1" evidence="1">
    <location>
        <begin position="46"/>
        <end position="281"/>
    </location>
</feature>
<organism evidence="2 3">
    <name type="scientific">Aureimonas endophytica</name>
    <dbReference type="NCBI Taxonomy" id="2027858"/>
    <lineage>
        <taxon>Bacteria</taxon>
        <taxon>Pseudomonadati</taxon>
        <taxon>Pseudomonadota</taxon>
        <taxon>Alphaproteobacteria</taxon>
        <taxon>Hyphomicrobiales</taxon>
        <taxon>Aurantimonadaceae</taxon>
        <taxon>Aureimonas</taxon>
    </lineage>
</organism>
<protein>
    <recommendedName>
        <fullName evidence="1">AB hydrolase-1 domain-containing protein</fullName>
    </recommendedName>
</protein>
<dbReference type="InterPro" id="IPR000073">
    <property type="entry name" value="AB_hydrolase_1"/>
</dbReference>
<evidence type="ECO:0000313" key="3">
    <source>
        <dbReference type="Proteomes" id="UP000644699"/>
    </source>
</evidence>
<keyword evidence="3" id="KW-1185">Reference proteome</keyword>
<sequence>MDVTREIIPWVWQGERLAIGLDRVGHGPVLLALPAPSSISTRGELMPLARRLGTRFTLLCVDWPGFGTHAKPALAWTPEAQAAFLRHLLDAVAPQPFATLAAGHGAATLLTVAAERDAGRLCLLAPTWRGPLPTMLGSRAALFERIAALAEHPILGPLLYRANVNRPMIRMMVGGHVFEDRAGLTPEWLAAKAEVVNARGARHASLRFVTGALDAFADRAEFLAAASRLRAPILCLYGDRTPRRSKAEMAALGALPGVRTLVLPRGKLGLHEEYPDLVADAIRRFLDEGSDQTA</sequence>
<dbReference type="Proteomes" id="UP000644699">
    <property type="component" value="Unassembled WGS sequence"/>
</dbReference>
<dbReference type="EMBL" id="BMIQ01000001">
    <property type="protein sequence ID" value="GGD91896.1"/>
    <property type="molecule type" value="Genomic_DNA"/>
</dbReference>
<proteinExistence type="predicted"/>
<name>A0A916ZE46_9HYPH</name>
<reference evidence="2" key="1">
    <citation type="journal article" date="2014" name="Int. J. Syst. Evol. Microbiol.">
        <title>Complete genome sequence of Corynebacterium casei LMG S-19264T (=DSM 44701T), isolated from a smear-ripened cheese.</title>
        <authorList>
            <consortium name="US DOE Joint Genome Institute (JGI-PGF)"/>
            <person name="Walter F."/>
            <person name="Albersmeier A."/>
            <person name="Kalinowski J."/>
            <person name="Ruckert C."/>
        </authorList>
    </citation>
    <scope>NUCLEOTIDE SEQUENCE</scope>
    <source>
        <strain evidence="2">CGMCC 1.15367</strain>
    </source>
</reference>
<accession>A0A916ZE46</accession>
<dbReference type="Gene3D" id="3.40.50.1820">
    <property type="entry name" value="alpha/beta hydrolase"/>
    <property type="match status" value="1"/>
</dbReference>
<dbReference type="PANTHER" id="PTHR47914:SF1">
    <property type="entry name" value="ALPHA_BETA-HYDROLASES SUPERFAMILY PROTEIN"/>
    <property type="match status" value="1"/>
</dbReference>
<dbReference type="PANTHER" id="PTHR47914">
    <property type="entry name" value="ALPHA/BETA-HYDROLASES SUPERFAMILY PROTEIN"/>
    <property type="match status" value="1"/>
</dbReference>
<dbReference type="AlphaFoldDB" id="A0A916ZE46"/>
<dbReference type="Pfam" id="PF12697">
    <property type="entry name" value="Abhydrolase_6"/>
    <property type="match status" value="1"/>
</dbReference>
<evidence type="ECO:0000313" key="2">
    <source>
        <dbReference type="EMBL" id="GGD91896.1"/>
    </source>
</evidence>
<gene>
    <name evidence="2" type="ORF">GCM10011390_08290</name>
</gene>
<dbReference type="InterPro" id="IPR029058">
    <property type="entry name" value="AB_hydrolase_fold"/>
</dbReference>
<dbReference type="SUPFAM" id="SSF53474">
    <property type="entry name" value="alpha/beta-Hydrolases"/>
    <property type="match status" value="1"/>
</dbReference>
<comment type="caution">
    <text evidence="2">The sequence shown here is derived from an EMBL/GenBank/DDBJ whole genome shotgun (WGS) entry which is preliminary data.</text>
</comment>
<reference evidence="2" key="2">
    <citation type="submission" date="2020-09" db="EMBL/GenBank/DDBJ databases">
        <authorList>
            <person name="Sun Q."/>
            <person name="Zhou Y."/>
        </authorList>
    </citation>
    <scope>NUCLEOTIDE SEQUENCE</scope>
    <source>
        <strain evidence="2">CGMCC 1.15367</strain>
    </source>
</reference>
<evidence type="ECO:0000259" key="1">
    <source>
        <dbReference type="Pfam" id="PF12697"/>
    </source>
</evidence>